<dbReference type="FunCoup" id="A0A168RTZ3">
    <property type="interactions" value="270"/>
</dbReference>
<evidence type="ECO:0000256" key="1">
    <source>
        <dbReference type="ARBA" id="ARBA00008276"/>
    </source>
</evidence>
<dbReference type="Pfam" id="PF08245">
    <property type="entry name" value="Mur_ligase_M"/>
    <property type="match status" value="1"/>
</dbReference>
<reference evidence="9" key="1">
    <citation type="submission" date="2016-04" db="EMBL/GenBank/DDBJ databases">
        <authorList>
            <person name="Evans L.H."/>
            <person name="Alamgir A."/>
            <person name="Owens N."/>
            <person name="Weber N.D."/>
            <person name="Virtaneva K."/>
            <person name="Barbian K."/>
            <person name="Babar A."/>
            <person name="Rosenke K."/>
        </authorList>
    </citation>
    <scope>NUCLEOTIDE SEQUENCE [LARGE SCALE GENOMIC DNA]</scope>
    <source>
        <strain evidence="9">CBS 101.48</strain>
    </source>
</reference>
<proteinExistence type="inferred from homology"/>
<keyword evidence="6" id="KW-0460">Magnesium</keyword>
<dbReference type="AlphaFoldDB" id="A0A168RTZ3"/>
<dbReference type="Gene3D" id="3.40.1190.10">
    <property type="entry name" value="Mur-like, catalytic domain"/>
    <property type="match status" value="1"/>
</dbReference>
<comment type="pathway">
    <text evidence="7">Cofactor biosynthesis; tetrahydrofolylpolyglutamate biosynthesis.</text>
</comment>
<dbReference type="GO" id="GO:0005524">
    <property type="term" value="F:ATP binding"/>
    <property type="evidence" value="ECO:0007669"/>
    <property type="project" value="UniProtKB-KW"/>
</dbReference>
<feature type="domain" description="Mur ligase central" evidence="8">
    <location>
        <begin position="27"/>
        <end position="174"/>
    </location>
</feature>
<keyword evidence="10" id="KW-1185">Reference proteome</keyword>
<evidence type="ECO:0000313" key="10">
    <source>
        <dbReference type="Proteomes" id="UP000078561"/>
    </source>
</evidence>
<keyword evidence="2 7" id="KW-0436">Ligase</keyword>
<dbReference type="InterPro" id="IPR036615">
    <property type="entry name" value="Mur_ligase_C_dom_sf"/>
</dbReference>
<keyword evidence="7" id="KW-0554">One-carbon metabolism</keyword>
<dbReference type="GO" id="GO:0046872">
    <property type="term" value="F:metal ion binding"/>
    <property type="evidence" value="ECO:0007669"/>
    <property type="project" value="UniProtKB-KW"/>
</dbReference>
<evidence type="ECO:0000256" key="5">
    <source>
        <dbReference type="ARBA" id="ARBA00022840"/>
    </source>
</evidence>
<name>A0A168RTZ3_ABSGL</name>
<dbReference type="GO" id="GO:0005829">
    <property type="term" value="C:cytosol"/>
    <property type="evidence" value="ECO:0007669"/>
    <property type="project" value="TreeGrafter"/>
</dbReference>
<dbReference type="NCBIfam" id="TIGR01499">
    <property type="entry name" value="folC"/>
    <property type="match status" value="1"/>
</dbReference>
<accession>A0A168RTZ3</accession>
<evidence type="ECO:0000313" key="9">
    <source>
        <dbReference type="EMBL" id="SAM07390.1"/>
    </source>
</evidence>
<dbReference type="EC" id="6.3.2.12" evidence="7"/>
<dbReference type="EMBL" id="LT554740">
    <property type="protein sequence ID" value="SAM07390.1"/>
    <property type="molecule type" value="Genomic_DNA"/>
</dbReference>
<dbReference type="InterPro" id="IPR013221">
    <property type="entry name" value="Mur_ligase_cen"/>
</dbReference>
<keyword evidence="4 7" id="KW-0547">Nucleotide-binding</keyword>
<comment type="similarity">
    <text evidence="1 7">Belongs to the folylpolyglutamate synthase family.</text>
</comment>
<dbReference type="Gene3D" id="3.90.190.20">
    <property type="entry name" value="Mur ligase, C-terminal domain"/>
    <property type="match status" value="1"/>
</dbReference>
<protein>
    <recommendedName>
        <fullName evidence="7">Dihydrofolate synthetase</fullName>
        <ecNumber evidence="7">6.3.2.12</ecNumber>
    </recommendedName>
</protein>
<dbReference type="PANTHER" id="PTHR11136">
    <property type="entry name" value="FOLYLPOLYGLUTAMATE SYNTHASE-RELATED"/>
    <property type="match status" value="1"/>
</dbReference>
<evidence type="ECO:0000256" key="3">
    <source>
        <dbReference type="ARBA" id="ARBA00022723"/>
    </source>
</evidence>
<evidence type="ECO:0000259" key="8">
    <source>
        <dbReference type="Pfam" id="PF08245"/>
    </source>
</evidence>
<dbReference type="SUPFAM" id="SSF53623">
    <property type="entry name" value="MurD-like peptide ligases, catalytic domain"/>
    <property type="match status" value="1"/>
</dbReference>
<dbReference type="OrthoDB" id="5212574at2759"/>
<comment type="catalytic activity">
    <reaction evidence="7">
        <text>7,8-dihydropteroate + L-glutamate + ATP = 7,8-dihydrofolate + ADP + phosphate + H(+)</text>
        <dbReference type="Rhea" id="RHEA:23584"/>
        <dbReference type="ChEBI" id="CHEBI:15378"/>
        <dbReference type="ChEBI" id="CHEBI:17839"/>
        <dbReference type="ChEBI" id="CHEBI:29985"/>
        <dbReference type="ChEBI" id="CHEBI:30616"/>
        <dbReference type="ChEBI" id="CHEBI:43474"/>
        <dbReference type="ChEBI" id="CHEBI:57451"/>
        <dbReference type="ChEBI" id="CHEBI:456216"/>
        <dbReference type="EC" id="6.3.2.12"/>
    </reaction>
</comment>
<dbReference type="PANTHER" id="PTHR11136:SF0">
    <property type="entry name" value="DIHYDROFOLATE SYNTHETASE-RELATED"/>
    <property type="match status" value="1"/>
</dbReference>
<dbReference type="GO" id="GO:0006730">
    <property type="term" value="P:one-carbon metabolic process"/>
    <property type="evidence" value="ECO:0007669"/>
    <property type="project" value="UniProtKB-KW"/>
</dbReference>
<dbReference type="GO" id="GO:0004326">
    <property type="term" value="F:tetrahydrofolylpolyglutamate synthase activity"/>
    <property type="evidence" value="ECO:0007669"/>
    <property type="project" value="InterPro"/>
</dbReference>
<dbReference type="SUPFAM" id="SSF53244">
    <property type="entry name" value="MurD-like peptide ligases, peptide-binding domain"/>
    <property type="match status" value="1"/>
</dbReference>
<dbReference type="GO" id="GO:0005739">
    <property type="term" value="C:mitochondrion"/>
    <property type="evidence" value="ECO:0007669"/>
    <property type="project" value="TreeGrafter"/>
</dbReference>
<organism evidence="9">
    <name type="scientific">Absidia glauca</name>
    <name type="common">Pin mould</name>
    <dbReference type="NCBI Taxonomy" id="4829"/>
    <lineage>
        <taxon>Eukaryota</taxon>
        <taxon>Fungi</taxon>
        <taxon>Fungi incertae sedis</taxon>
        <taxon>Mucoromycota</taxon>
        <taxon>Mucoromycotina</taxon>
        <taxon>Mucoromycetes</taxon>
        <taxon>Mucorales</taxon>
        <taxon>Cunninghamellaceae</taxon>
        <taxon>Absidia</taxon>
    </lineage>
</organism>
<dbReference type="UniPathway" id="UPA00850"/>
<evidence type="ECO:0000256" key="6">
    <source>
        <dbReference type="ARBA" id="ARBA00022842"/>
    </source>
</evidence>
<dbReference type="Proteomes" id="UP000078561">
    <property type="component" value="Unassembled WGS sequence"/>
</dbReference>
<dbReference type="STRING" id="4829.A0A168RTZ3"/>
<keyword evidence="3" id="KW-0479">Metal-binding</keyword>
<evidence type="ECO:0000256" key="7">
    <source>
        <dbReference type="PIRNR" id="PIRNR001563"/>
    </source>
</evidence>
<dbReference type="PIRSF" id="PIRSF001563">
    <property type="entry name" value="Folylpolyglu_synth"/>
    <property type="match status" value="1"/>
</dbReference>
<evidence type="ECO:0000256" key="2">
    <source>
        <dbReference type="ARBA" id="ARBA00022598"/>
    </source>
</evidence>
<dbReference type="GO" id="GO:0008841">
    <property type="term" value="F:dihydrofolate synthase activity"/>
    <property type="evidence" value="ECO:0007669"/>
    <property type="project" value="UniProtKB-EC"/>
</dbReference>
<dbReference type="InterPro" id="IPR036565">
    <property type="entry name" value="Mur-like_cat_sf"/>
</dbReference>
<dbReference type="OMA" id="SIHDRIC"/>
<dbReference type="PROSITE" id="PS01011">
    <property type="entry name" value="FOLYLPOLYGLU_SYNT_1"/>
    <property type="match status" value="1"/>
</dbReference>
<evidence type="ECO:0000256" key="4">
    <source>
        <dbReference type="ARBA" id="ARBA00022741"/>
    </source>
</evidence>
<dbReference type="InterPro" id="IPR001645">
    <property type="entry name" value="Folylpolyglutamate_synth"/>
</dbReference>
<dbReference type="InParanoid" id="A0A168RTZ3"/>
<sequence length="460" mass="50213">MEFGLDRIYRLLDYLDKPQEKLSVIHVAGTNGKGSVCAYMTSVLLQAGYKVGRFNSPHLIAPRDSVQINGNAVDAELFENASNFVTTVSNNNNVGASSFEILVGAALWLFVKEQETHGLDFVMLEVGLGGSLDATNVFTSPVMTVITSIGMDHMGVLGNTIEEIACAKAGIMKKGCPVVIAPQAEVKAEKTLINCACALEISCVVMVPGIAAVDTVTHRADGGDRLTTGQRIHLQHNPKDRTKGTALPSIDVDYMVALHGDYQRENSATAVMALEWLTHLGVIKLTKESLLKGMANTRWPGRLDWVNTDSLSTDSTDKLSFPKLLVDGAHNPPACLELRRYVNQTLHHHQLRRTIWIIGVTTGKSLNDMLPTLVQNDDVILTVPFSQPEGMPWIHCVDPVALAQHADYAENQKEALPQVSLQDALVSVSSLYRPETDLVVLCGSLYLVADLYRLIKADYL</sequence>
<dbReference type="InterPro" id="IPR018109">
    <property type="entry name" value="Folylpolyglutamate_synth_CS"/>
</dbReference>
<keyword evidence="5 7" id="KW-0067">ATP-binding</keyword>
<gene>
    <name evidence="9" type="primary">ABSGL_13031.1 scaffold 13554</name>
</gene>